<organism evidence="20 21">
    <name type="scientific">SAR86 cluster bacterium</name>
    <dbReference type="NCBI Taxonomy" id="2030880"/>
    <lineage>
        <taxon>Bacteria</taxon>
        <taxon>Pseudomonadati</taxon>
        <taxon>Pseudomonadota</taxon>
        <taxon>Gammaproteobacteria</taxon>
        <taxon>SAR86 cluster</taxon>
    </lineage>
</organism>
<evidence type="ECO:0000256" key="14">
    <source>
        <dbReference type="ARBA" id="ARBA00023136"/>
    </source>
</evidence>
<dbReference type="PANTHER" id="PTHR37838:SF1">
    <property type="entry name" value="NA(+)-TRANSLOCATING NADH-QUINONE REDUCTASE SUBUNIT C"/>
    <property type="match status" value="1"/>
</dbReference>
<evidence type="ECO:0000259" key="19">
    <source>
        <dbReference type="SMART" id="SM00900"/>
    </source>
</evidence>
<dbReference type="EMBL" id="CP097966">
    <property type="protein sequence ID" value="URQ63600.1"/>
    <property type="molecule type" value="Genomic_DNA"/>
</dbReference>
<feature type="chain" id="PRO_5040224281" description="Na(+)-translocating NADH-quinone reductase subunit C" evidence="18">
    <location>
        <begin position="22"/>
        <end position="243"/>
    </location>
</feature>
<keyword evidence="11 16" id="KW-0915">Sodium</keyword>
<evidence type="ECO:0000256" key="1">
    <source>
        <dbReference type="ARBA" id="ARBA00022448"/>
    </source>
</evidence>
<keyword evidence="12 16" id="KW-0406">Ion transport</keyword>
<comment type="similarity">
    <text evidence="16 17">Belongs to the NqrC family.</text>
</comment>
<dbReference type="Proteomes" id="UP001056381">
    <property type="component" value="Chromosome"/>
</dbReference>
<feature type="domain" description="FMN-binding" evidence="19">
    <location>
        <begin position="132"/>
        <end position="228"/>
    </location>
</feature>
<keyword evidence="15 16" id="KW-0739">Sodium transport</keyword>
<accession>A0A9Q8TZ25</accession>
<evidence type="ECO:0000256" key="10">
    <source>
        <dbReference type="ARBA" id="ARBA00023027"/>
    </source>
</evidence>
<dbReference type="PANTHER" id="PTHR37838">
    <property type="entry name" value="NA(+)-TRANSLOCATING NADH-QUINONE REDUCTASE SUBUNIT C"/>
    <property type="match status" value="1"/>
</dbReference>
<feature type="modified residue" description="FMN phosphoryl threonine" evidence="16">
    <location>
        <position position="211"/>
    </location>
</feature>
<evidence type="ECO:0000256" key="18">
    <source>
        <dbReference type="SAM" id="SignalP"/>
    </source>
</evidence>
<evidence type="ECO:0000256" key="11">
    <source>
        <dbReference type="ARBA" id="ARBA00023053"/>
    </source>
</evidence>
<keyword evidence="5 16" id="KW-0285">Flavoprotein</keyword>
<evidence type="ECO:0000256" key="13">
    <source>
        <dbReference type="ARBA" id="ARBA00023075"/>
    </source>
</evidence>
<evidence type="ECO:0000313" key="21">
    <source>
        <dbReference type="Proteomes" id="UP001056381"/>
    </source>
</evidence>
<dbReference type="InterPro" id="IPR010204">
    <property type="entry name" value="NqrC"/>
</dbReference>
<keyword evidence="18" id="KW-0732">Signal</keyword>
<evidence type="ECO:0000313" key="20">
    <source>
        <dbReference type="EMBL" id="URQ63600.1"/>
    </source>
</evidence>
<feature type="signal peptide" evidence="18">
    <location>
        <begin position="1"/>
        <end position="21"/>
    </location>
</feature>
<keyword evidence="8 16" id="KW-1278">Translocase</keyword>
<comment type="cofactor">
    <cofactor evidence="16 17">
        <name>FMN</name>
        <dbReference type="ChEBI" id="CHEBI:58210"/>
    </cofactor>
</comment>
<keyword evidence="10 16" id="KW-0520">NAD</keyword>
<evidence type="ECO:0000256" key="7">
    <source>
        <dbReference type="ARBA" id="ARBA00022692"/>
    </source>
</evidence>
<dbReference type="AlphaFoldDB" id="A0A9Q8TZ25"/>
<dbReference type="EC" id="7.2.1.1" evidence="16 17"/>
<evidence type="ECO:0000256" key="16">
    <source>
        <dbReference type="HAMAP-Rule" id="MF_00427"/>
    </source>
</evidence>
<keyword evidence="4 16" id="KW-0597">Phosphoprotein</keyword>
<evidence type="ECO:0000256" key="3">
    <source>
        <dbReference type="ARBA" id="ARBA00022519"/>
    </source>
</evidence>
<evidence type="ECO:0000256" key="12">
    <source>
        <dbReference type="ARBA" id="ARBA00023065"/>
    </source>
</evidence>
<keyword evidence="9 16" id="KW-1133">Transmembrane helix</keyword>
<name>A0A9Q8TZ25_9GAMM</name>
<evidence type="ECO:0000256" key="9">
    <source>
        <dbReference type="ARBA" id="ARBA00022989"/>
    </source>
</evidence>
<comment type="subcellular location">
    <subcellularLocation>
        <location evidence="16">Cell membrane</location>
        <topology evidence="16">Single-pass membrane protein</topology>
    </subcellularLocation>
</comment>
<dbReference type="NCBIfam" id="NF003749">
    <property type="entry name" value="PRK05346.1-5"/>
    <property type="match status" value="1"/>
</dbReference>
<dbReference type="SMART" id="SM00900">
    <property type="entry name" value="FMN_bind"/>
    <property type="match status" value="1"/>
</dbReference>
<keyword evidence="6 16" id="KW-0288">FMN</keyword>
<evidence type="ECO:0000256" key="17">
    <source>
        <dbReference type="PIRNR" id="PIRNR009437"/>
    </source>
</evidence>
<reference evidence="20" key="1">
    <citation type="submission" date="2022-05" db="EMBL/GenBank/DDBJ databases">
        <title>Single-amplified genomics reveal most streamlined microbe among free-living bacteria.</title>
        <authorList>
            <person name="Roda-Garcia J."/>
            <person name="Haro-Moreno J.M."/>
            <person name="Rodriguez-Valera F."/>
            <person name="Almagro-Moreno S."/>
            <person name="Lopez-Perez M."/>
        </authorList>
    </citation>
    <scope>NUCLEOTIDE SEQUENCE</scope>
    <source>
        <strain evidence="20">TMED112-D2-2</strain>
    </source>
</reference>
<keyword evidence="7 16" id="KW-0812">Transmembrane</keyword>
<sequence>MKNLFIPLLACIACAVIVSFTAVSVRSTQDLNLENDKKSKILLAAGINSENINEEFEKIEIIYVNFKSNELVEMDEKYDHLKATLKSDLSTAVPKEKDIAILKRMENVGPMYLWLDKEDNIEKVVLPIRGYGLWGTLYGYISLASDLNTINGIEFYEHKETPGLGAEVENEEWKNIWKGKILYNKDGGVELKVVKGASSNKYEVDGLSGATLTSNGVSNMIEYWLGPEAYGPALKKVKETFNS</sequence>
<dbReference type="InterPro" id="IPR007329">
    <property type="entry name" value="FMN-bd"/>
</dbReference>
<dbReference type="PIRSF" id="PIRSF009437">
    <property type="entry name" value="NQR-1_subunit_C"/>
    <property type="match status" value="1"/>
</dbReference>
<evidence type="ECO:0000256" key="8">
    <source>
        <dbReference type="ARBA" id="ARBA00022967"/>
    </source>
</evidence>
<gene>
    <name evidence="16" type="primary">nqrC</name>
    <name evidence="20" type="ORF">M9B40_02235</name>
</gene>
<comment type="catalytic activity">
    <reaction evidence="16 17">
        <text>a ubiquinone + n Na(+)(in) + NADH + H(+) = a ubiquinol + n Na(+)(out) + NAD(+)</text>
        <dbReference type="Rhea" id="RHEA:47748"/>
        <dbReference type="Rhea" id="RHEA-COMP:9565"/>
        <dbReference type="Rhea" id="RHEA-COMP:9566"/>
        <dbReference type="ChEBI" id="CHEBI:15378"/>
        <dbReference type="ChEBI" id="CHEBI:16389"/>
        <dbReference type="ChEBI" id="CHEBI:17976"/>
        <dbReference type="ChEBI" id="CHEBI:29101"/>
        <dbReference type="ChEBI" id="CHEBI:57540"/>
        <dbReference type="ChEBI" id="CHEBI:57945"/>
        <dbReference type="EC" id="7.2.1.1"/>
    </reaction>
</comment>
<keyword evidence="2 16" id="KW-1003">Cell membrane</keyword>
<dbReference type="GO" id="GO:0005886">
    <property type="term" value="C:plasma membrane"/>
    <property type="evidence" value="ECO:0007669"/>
    <property type="project" value="UniProtKB-SubCell"/>
</dbReference>
<comment type="function">
    <text evidence="16">NQR complex catalyzes the reduction of ubiquinone-1 to ubiquinol by two successive reactions, coupled with the transport of Na(+) ions from the cytoplasm to the periplasm. NqrA to NqrE are probably involved in the second step, the conversion of ubisemiquinone to ubiquinol.</text>
</comment>
<keyword evidence="14 16" id="KW-0472">Membrane</keyword>
<dbReference type="Pfam" id="PF04205">
    <property type="entry name" value="FMN_bind"/>
    <property type="match status" value="1"/>
</dbReference>
<protein>
    <recommendedName>
        <fullName evidence="16 17">Na(+)-translocating NADH-quinone reductase subunit C</fullName>
        <shortName evidence="16 17">Na(+)-NQR subunit C</shortName>
        <shortName evidence="16 17">Na(+)-translocating NQR subunit C</shortName>
        <ecNumber evidence="16 17">7.2.1.1</ecNumber>
    </recommendedName>
    <alternativeName>
        <fullName evidence="16 17">NQR complex subunit C</fullName>
    </alternativeName>
    <alternativeName>
        <fullName evidence="16 17">NQR-1 subunit C</fullName>
    </alternativeName>
</protein>
<keyword evidence="1 16" id="KW-0813">Transport</keyword>
<comment type="caution">
    <text evidence="16">Lacks conserved residue(s) required for the propagation of feature annotation.</text>
</comment>
<evidence type="ECO:0000256" key="5">
    <source>
        <dbReference type="ARBA" id="ARBA00022630"/>
    </source>
</evidence>
<keyword evidence="3" id="KW-0997">Cell inner membrane</keyword>
<evidence type="ECO:0000256" key="2">
    <source>
        <dbReference type="ARBA" id="ARBA00022475"/>
    </source>
</evidence>
<proteinExistence type="inferred from homology"/>
<dbReference type="GO" id="GO:0016655">
    <property type="term" value="F:oxidoreductase activity, acting on NAD(P)H, quinone or similar compound as acceptor"/>
    <property type="evidence" value="ECO:0007669"/>
    <property type="project" value="UniProtKB-UniRule"/>
</dbReference>
<keyword evidence="13 16" id="KW-0830">Ubiquinone</keyword>
<evidence type="ECO:0000256" key="15">
    <source>
        <dbReference type="ARBA" id="ARBA00023201"/>
    </source>
</evidence>
<dbReference type="GO" id="GO:0010181">
    <property type="term" value="F:FMN binding"/>
    <property type="evidence" value="ECO:0007669"/>
    <property type="project" value="UniProtKB-UniRule"/>
</dbReference>
<comment type="subunit">
    <text evidence="16 17">Composed of six subunits; NqrA, NqrB, NqrC, NqrD, NqrE and NqrF.</text>
</comment>
<dbReference type="GO" id="GO:0006814">
    <property type="term" value="P:sodium ion transport"/>
    <property type="evidence" value="ECO:0007669"/>
    <property type="project" value="UniProtKB-UniRule"/>
</dbReference>
<evidence type="ECO:0000256" key="4">
    <source>
        <dbReference type="ARBA" id="ARBA00022553"/>
    </source>
</evidence>
<dbReference type="HAMAP" id="MF_00427">
    <property type="entry name" value="NqrC"/>
    <property type="match status" value="1"/>
</dbReference>
<keyword evidence="21" id="KW-1185">Reference proteome</keyword>
<dbReference type="NCBIfam" id="TIGR01938">
    <property type="entry name" value="nqrC"/>
    <property type="match status" value="1"/>
</dbReference>
<evidence type="ECO:0000256" key="6">
    <source>
        <dbReference type="ARBA" id="ARBA00022643"/>
    </source>
</evidence>